<dbReference type="RefSeq" id="XP_018475509.1">
    <property type="nucleotide sequence ID" value="XM_018620007.2"/>
</dbReference>
<dbReference type="AlphaFoldDB" id="A0A6J0MTK4"/>
<evidence type="ECO:0000256" key="1">
    <source>
        <dbReference type="SAM" id="SignalP"/>
    </source>
</evidence>
<feature type="signal peptide" evidence="1">
    <location>
        <begin position="1"/>
        <end position="27"/>
    </location>
</feature>
<organism evidence="2 3">
    <name type="scientific">Raphanus sativus</name>
    <name type="common">Radish</name>
    <name type="synonym">Raphanus raphanistrum var. sativus</name>
    <dbReference type="NCBI Taxonomy" id="3726"/>
    <lineage>
        <taxon>Eukaryota</taxon>
        <taxon>Viridiplantae</taxon>
        <taxon>Streptophyta</taxon>
        <taxon>Embryophyta</taxon>
        <taxon>Tracheophyta</taxon>
        <taxon>Spermatophyta</taxon>
        <taxon>Magnoliopsida</taxon>
        <taxon>eudicotyledons</taxon>
        <taxon>Gunneridae</taxon>
        <taxon>Pentapetalae</taxon>
        <taxon>rosids</taxon>
        <taxon>malvids</taxon>
        <taxon>Brassicales</taxon>
        <taxon>Brassicaceae</taxon>
        <taxon>Brassiceae</taxon>
        <taxon>Raphanus</taxon>
    </lineage>
</organism>
<dbReference type="PANTHER" id="PTHR33592:SF14">
    <property type="entry name" value="TRANSMEMBRANE PROTEIN"/>
    <property type="match status" value="1"/>
</dbReference>
<protein>
    <submittedName>
        <fullName evidence="3">Uncharacterized protein LOC108846806</fullName>
    </submittedName>
</protein>
<keyword evidence="1" id="KW-0732">Signal</keyword>
<dbReference type="GeneID" id="108846806"/>
<keyword evidence="2" id="KW-1185">Reference proteome</keyword>
<evidence type="ECO:0000313" key="2">
    <source>
        <dbReference type="Proteomes" id="UP000504610"/>
    </source>
</evidence>
<feature type="chain" id="PRO_5026864689" evidence="1">
    <location>
        <begin position="28"/>
        <end position="73"/>
    </location>
</feature>
<name>A0A6J0MTK4_RAPSA</name>
<dbReference type="PANTHER" id="PTHR33592">
    <property type="entry name" value="TRANSMEMBRANE PROTEIN"/>
    <property type="match status" value="1"/>
</dbReference>
<evidence type="ECO:0000313" key="3">
    <source>
        <dbReference type="RefSeq" id="XP_018475509.1"/>
    </source>
</evidence>
<dbReference type="KEGG" id="rsz:108846806"/>
<gene>
    <name evidence="3" type="primary">LOC108846806</name>
</gene>
<sequence>MMKRQLVLVIILAVIFLVVLDVTQVEARRMRPFPEAVDEIKLLFQALQRGPVSGSGPNGCTNIPGGSGSCRNG</sequence>
<reference evidence="2" key="1">
    <citation type="journal article" date="2019" name="Database">
        <title>The radish genome database (RadishGD): an integrated information resource for radish genomics.</title>
        <authorList>
            <person name="Yu H.J."/>
            <person name="Baek S."/>
            <person name="Lee Y.J."/>
            <person name="Cho A."/>
            <person name="Mun J.H."/>
        </authorList>
    </citation>
    <scope>NUCLEOTIDE SEQUENCE [LARGE SCALE GENOMIC DNA]</scope>
    <source>
        <strain evidence="2">cv. WK10039</strain>
    </source>
</reference>
<reference evidence="3" key="2">
    <citation type="submission" date="2025-08" db="UniProtKB">
        <authorList>
            <consortium name="RefSeq"/>
        </authorList>
    </citation>
    <scope>IDENTIFICATION</scope>
    <source>
        <tissue evidence="3">Leaf</tissue>
    </source>
</reference>
<dbReference type="Proteomes" id="UP000504610">
    <property type="component" value="Chromosome 3"/>
</dbReference>
<dbReference type="OrthoDB" id="1716208at2759"/>
<proteinExistence type="predicted"/>
<accession>A0A6J0MTK4</accession>